<evidence type="ECO:0000313" key="2">
    <source>
        <dbReference type="Proteomes" id="UP000280696"/>
    </source>
</evidence>
<dbReference type="OrthoDB" id="361760at2"/>
<accession>A0A3A9AEY1</accession>
<evidence type="ECO:0008006" key="3">
    <source>
        <dbReference type="Google" id="ProtNLM"/>
    </source>
</evidence>
<name>A0A3A9AEY1_9FIRM</name>
<protein>
    <recommendedName>
        <fullName evidence="3">YolD-like family protein</fullName>
    </recommendedName>
</protein>
<comment type="caution">
    <text evidence="1">The sequence shown here is derived from an EMBL/GenBank/DDBJ whole genome shotgun (WGS) entry which is preliminary data.</text>
</comment>
<proteinExistence type="predicted"/>
<dbReference type="EMBL" id="RAYQ01000018">
    <property type="protein sequence ID" value="RKI89947.1"/>
    <property type="molecule type" value="Genomic_DNA"/>
</dbReference>
<sequence>MDKNIHDYDDIINLPRHVSKRHPPMPVTERAAQFSPFAALTGFEDAIKESGRLTDQRMELDEDEKRILNEKLRILNQRILECPEVKITYFKPDEQKEGGAYCMVRGRVKKIDVYEGVIKMQDGTRIPVGDITGLEGELFP</sequence>
<organism evidence="1 2">
    <name type="scientific">Parablautia intestinalis</name>
    <dbReference type="NCBI Taxonomy" id="2320100"/>
    <lineage>
        <taxon>Bacteria</taxon>
        <taxon>Bacillati</taxon>
        <taxon>Bacillota</taxon>
        <taxon>Clostridia</taxon>
        <taxon>Lachnospirales</taxon>
        <taxon>Lachnospiraceae</taxon>
        <taxon>Parablautia</taxon>
    </lineage>
</organism>
<dbReference type="Proteomes" id="UP000280696">
    <property type="component" value="Unassembled WGS sequence"/>
</dbReference>
<dbReference type="AlphaFoldDB" id="A0A3A9AEY1"/>
<keyword evidence="2" id="KW-1185">Reference proteome</keyword>
<reference evidence="1 2" key="1">
    <citation type="submission" date="2018-09" db="EMBL/GenBank/DDBJ databases">
        <title>Murine metabolic-syndrome-specific gut microbial biobank.</title>
        <authorList>
            <person name="Liu C."/>
        </authorList>
    </citation>
    <scope>NUCLEOTIDE SEQUENCE [LARGE SCALE GENOMIC DNA]</scope>
    <source>
        <strain evidence="1 2">0.1xD8-82</strain>
    </source>
</reference>
<evidence type="ECO:0000313" key="1">
    <source>
        <dbReference type="EMBL" id="RKI89947.1"/>
    </source>
</evidence>
<gene>
    <name evidence="1" type="ORF">D7V94_15920</name>
</gene>